<dbReference type="GO" id="GO:0003677">
    <property type="term" value="F:DNA binding"/>
    <property type="evidence" value="ECO:0007669"/>
    <property type="project" value="UniProtKB-KW"/>
</dbReference>
<comment type="caution">
    <text evidence="8">The sequence shown here is derived from an EMBL/GenBank/DDBJ whole genome shotgun (WGS) entry which is preliminary data.</text>
</comment>
<dbReference type="GO" id="GO:0008270">
    <property type="term" value="F:zinc ion binding"/>
    <property type="evidence" value="ECO:0007669"/>
    <property type="project" value="InterPro"/>
</dbReference>
<keyword evidence="2" id="KW-0064">Aspartyl protease</keyword>
<evidence type="ECO:0000259" key="6">
    <source>
        <dbReference type="PROSITE" id="PS50878"/>
    </source>
</evidence>
<dbReference type="GO" id="GO:0015074">
    <property type="term" value="P:DNA integration"/>
    <property type="evidence" value="ECO:0007669"/>
    <property type="project" value="InterPro"/>
</dbReference>
<dbReference type="Pfam" id="PF17921">
    <property type="entry name" value="Integrase_H2C2"/>
    <property type="match status" value="1"/>
</dbReference>
<dbReference type="SUPFAM" id="SSF57756">
    <property type="entry name" value="Retrovirus zinc finger-like domains"/>
    <property type="match status" value="1"/>
</dbReference>
<dbReference type="Gene3D" id="1.10.340.70">
    <property type="match status" value="1"/>
</dbReference>
<dbReference type="OrthoDB" id="2272258at2759"/>
<proteinExistence type="predicted"/>
<dbReference type="InterPro" id="IPR036875">
    <property type="entry name" value="Znf_CCHC_sf"/>
</dbReference>
<dbReference type="InterPro" id="IPR012337">
    <property type="entry name" value="RNaseH-like_sf"/>
</dbReference>
<gene>
    <name evidence="8" type="primary">TY3B-I_0</name>
    <name evidence="8" type="ORF">A0J61_10497</name>
</gene>
<dbReference type="GO" id="GO:0005634">
    <property type="term" value="C:nucleus"/>
    <property type="evidence" value="ECO:0007669"/>
    <property type="project" value="UniProtKB-ARBA"/>
</dbReference>
<dbReference type="InterPro" id="IPR036397">
    <property type="entry name" value="RNaseH_sf"/>
</dbReference>
<dbReference type="Pfam" id="PF00665">
    <property type="entry name" value="rve"/>
    <property type="match status" value="1"/>
</dbReference>
<evidence type="ECO:0000256" key="4">
    <source>
        <dbReference type="ARBA" id="ARBA00023268"/>
    </source>
</evidence>
<feature type="compositionally biased region" description="Polar residues" evidence="5">
    <location>
        <begin position="89"/>
        <end position="115"/>
    </location>
</feature>
<evidence type="ECO:0000256" key="2">
    <source>
        <dbReference type="ARBA" id="ARBA00022750"/>
    </source>
</evidence>
<dbReference type="InterPro" id="IPR041588">
    <property type="entry name" value="Integrase_H2C2"/>
</dbReference>
<dbReference type="InterPro" id="IPR000477">
    <property type="entry name" value="RT_dom"/>
</dbReference>
<evidence type="ECO:0000313" key="8">
    <source>
        <dbReference type="EMBL" id="OBZ81454.1"/>
    </source>
</evidence>
<evidence type="ECO:0000259" key="7">
    <source>
        <dbReference type="PROSITE" id="PS50994"/>
    </source>
</evidence>
<feature type="region of interest" description="Disordered" evidence="5">
    <location>
        <begin position="84"/>
        <end position="146"/>
    </location>
</feature>
<feature type="domain" description="Integrase catalytic" evidence="7">
    <location>
        <begin position="882"/>
        <end position="1067"/>
    </location>
</feature>
<dbReference type="GO" id="GO:0004190">
    <property type="term" value="F:aspartic-type endopeptidase activity"/>
    <property type="evidence" value="ECO:0007669"/>
    <property type="project" value="UniProtKB-KW"/>
</dbReference>
<keyword evidence="2" id="KW-0378">Hydrolase</keyword>
<dbReference type="InterPro" id="IPR043128">
    <property type="entry name" value="Rev_trsase/Diguanyl_cyclase"/>
</dbReference>
<protein>
    <submittedName>
        <fullName evidence="8">Transposon Ty3-I Gag-Pol polyprotein</fullName>
    </submittedName>
</protein>
<feature type="non-terminal residue" evidence="8">
    <location>
        <position position="1"/>
    </location>
</feature>
<keyword evidence="1" id="KW-0645">Protease</keyword>
<keyword evidence="9" id="KW-1185">Reference proteome</keyword>
<dbReference type="SUPFAM" id="SSF56672">
    <property type="entry name" value="DNA/RNA polymerases"/>
    <property type="match status" value="1"/>
</dbReference>
<sequence>ASDKSSPTTRNKKPSCWNCMSQDHTTKDCSQPCKLCNQNGHKHYECTLYKKNKPGSSNNAQSESMLIEEVYLCEKRKMSEADLDDYEQSKNVRLSRSGKTVNTPGLKRNISQKSDPNLRRLTSLESQTSLPSENLNNPILSLPRSTNKSQPIKAKITQIVDKLVSDSVHTLSLDEIAELSPVVRSQSTPHTSIALLGETVSTVPKGKSTPRANGWVNGEPCEVILDGGCTSFIISLSFARSLVIREMEPVNTSVMFGDDKYRFIVGREGLHILKIGTDRATHFWYIKRDDGTIPLDTYYTSVITRESDETDEEIDHGEFPNEEEDYMDQDDVEEGYLIIEASDDEDTSESKPDVHHGDRFGQPIERIVKQDSMTESEKKFLIEILHAYADCFGTSYEHLTQTNLLKFHVDTGNAKPIYKRPYSFLSFSEKQELKEELETMVKNGVLTPSMHVPGNGTHSGWSFPCRYVPKKTGDKRSIINFRKLNAVTVRDTWPLPNLVDVLESLANSKWFSVLDLLKAFQQIAVEDESIPKLTIATPWGSYSYRCIPFGVLNGPVAFSRCVFLAIQPFLGEFATNYLDDVTIFSKVMEDHLLNIEKFLTRMREVNLKINANKCKFYQQEITLLGFVVSNRISHHLHLRRHIPGFADLSSPLNELLKKKNHFIWSEECEYAFESMKRTLINATTLVIPDVNTKYKLYCDASEVGIGACLATDIKDGEKPVLCLSGKLQPAETRYPTFKIVHLPSSKNSVADALSRFPPKINKDNEDGDDCMEALYDHLIIEENQQNQFKSWLHDLILYFRFPGHNRNSQKTKRLSLKYVFENDTLYRKVGNDILTEIHDEHGHFGINASWARLYQTYWWPDCYADLRYHIRTCHPCQIFSTTEPNPASQRVSVNYIFEQFFLDFVGPLPKSKHGNVHILVAVESFTQWPIALAAPNTEAKTVANFLYKYIFCQFGPPTHILSDNGSGFDNEIINNFTSLINVHYKFTSPYRSSTNGRTEQMNGTIVKDRKKLCVSNPLNWDEHIDAVLYAYRTKANSVLKVSHYEYMCGIAPNSSKMDPLQFLGRALDMERLVELSDRNVQIDDYNVLNEEYDVKPTFGRKYFEPGASVVRVRHNKFSKLDTHFKLEVLRVISCFANGTCQLADQMGRLLKRRVNVHSLRKIHSRE</sequence>
<dbReference type="PANTHER" id="PTHR37984">
    <property type="entry name" value="PROTEIN CBG26694"/>
    <property type="match status" value="1"/>
</dbReference>
<dbReference type="Pfam" id="PF00078">
    <property type="entry name" value="RVT_1"/>
    <property type="match status" value="1"/>
</dbReference>
<dbReference type="Gene3D" id="3.10.10.10">
    <property type="entry name" value="HIV Type 1 Reverse Transcriptase, subunit A, domain 1"/>
    <property type="match status" value="1"/>
</dbReference>
<evidence type="ECO:0000256" key="5">
    <source>
        <dbReference type="SAM" id="MobiDB-lite"/>
    </source>
</evidence>
<dbReference type="Gene3D" id="3.30.70.270">
    <property type="match status" value="2"/>
</dbReference>
<feature type="domain" description="Reverse transcriptase" evidence="6">
    <location>
        <begin position="449"/>
        <end position="628"/>
    </location>
</feature>
<dbReference type="SUPFAM" id="SSF53098">
    <property type="entry name" value="Ribonuclease H-like"/>
    <property type="match status" value="1"/>
</dbReference>
<organism evidence="8 9">
    <name type="scientific">Choanephora cucurbitarum</name>
    <dbReference type="NCBI Taxonomy" id="101091"/>
    <lineage>
        <taxon>Eukaryota</taxon>
        <taxon>Fungi</taxon>
        <taxon>Fungi incertae sedis</taxon>
        <taxon>Mucoromycota</taxon>
        <taxon>Mucoromycotina</taxon>
        <taxon>Mucoromycetes</taxon>
        <taxon>Mucorales</taxon>
        <taxon>Mucorineae</taxon>
        <taxon>Choanephoraceae</taxon>
        <taxon>Choanephoroideae</taxon>
        <taxon>Choanephora</taxon>
    </lineage>
</organism>
<evidence type="ECO:0000256" key="1">
    <source>
        <dbReference type="ARBA" id="ARBA00022670"/>
    </source>
</evidence>
<dbReference type="InterPro" id="IPR043502">
    <property type="entry name" value="DNA/RNA_pol_sf"/>
</dbReference>
<dbReference type="InParanoid" id="A0A1C7N279"/>
<dbReference type="PROSITE" id="PS50878">
    <property type="entry name" value="RT_POL"/>
    <property type="match status" value="1"/>
</dbReference>
<accession>A0A1C7N279</accession>
<dbReference type="Pfam" id="PF17919">
    <property type="entry name" value="RT_RNaseH_2"/>
    <property type="match status" value="1"/>
</dbReference>
<dbReference type="STRING" id="101091.A0A1C7N279"/>
<evidence type="ECO:0000313" key="9">
    <source>
        <dbReference type="Proteomes" id="UP000093000"/>
    </source>
</evidence>
<reference evidence="8 9" key="1">
    <citation type="submission" date="2016-03" db="EMBL/GenBank/DDBJ databases">
        <title>Choanephora cucurbitarum.</title>
        <authorList>
            <person name="Min B."/>
            <person name="Park H."/>
            <person name="Park J.-H."/>
            <person name="Shin H.-D."/>
            <person name="Choi I.-G."/>
        </authorList>
    </citation>
    <scope>NUCLEOTIDE SEQUENCE [LARGE SCALE GENOMIC DNA]</scope>
    <source>
        <strain evidence="8 9">KUS-F28377</strain>
    </source>
</reference>
<feature type="compositionally biased region" description="Polar residues" evidence="5">
    <location>
        <begin position="123"/>
        <end position="146"/>
    </location>
</feature>
<dbReference type="GO" id="GO:0006508">
    <property type="term" value="P:proteolysis"/>
    <property type="evidence" value="ECO:0007669"/>
    <property type="project" value="UniProtKB-KW"/>
</dbReference>
<dbReference type="AlphaFoldDB" id="A0A1C7N279"/>
<keyword evidence="4" id="KW-0511">Multifunctional enzyme</keyword>
<keyword evidence="3" id="KW-0238">DNA-binding</keyword>
<dbReference type="InterPro" id="IPR050951">
    <property type="entry name" value="Retrovirus_Pol_polyprotein"/>
</dbReference>
<dbReference type="PANTHER" id="PTHR37984:SF5">
    <property type="entry name" value="PROTEIN NYNRIN-LIKE"/>
    <property type="match status" value="1"/>
</dbReference>
<dbReference type="InterPro" id="IPR041577">
    <property type="entry name" value="RT_RNaseH_2"/>
</dbReference>
<name>A0A1C7N279_9FUNG</name>
<dbReference type="CDD" id="cd01647">
    <property type="entry name" value="RT_LTR"/>
    <property type="match status" value="1"/>
</dbReference>
<evidence type="ECO:0000256" key="3">
    <source>
        <dbReference type="ARBA" id="ARBA00023125"/>
    </source>
</evidence>
<dbReference type="Gene3D" id="3.30.420.10">
    <property type="entry name" value="Ribonuclease H-like superfamily/Ribonuclease H"/>
    <property type="match status" value="1"/>
</dbReference>
<dbReference type="EMBL" id="LUGH01001201">
    <property type="protein sequence ID" value="OBZ81454.1"/>
    <property type="molecule type" value="Genomic_DNA"/>
</dbReference>
<dbReference type="InterPro" id="IPR001878">
    <property type="entry name" value="Znf_CCHC"/>
</dbReference>
<dbReference type="PROSITE" id="PS50994">
    <property type="entry name" value="INTEGRASE"/>
    <property type="match status" value="1"/>
</dbReference>
<dbReference type="InterPro" id="IPR001584">
    <property type="entry name" value="Integrase_cat-core"/>
</dbReference>
<dbReference type="Proteomes" id="UP000093000">
    <property type="component" value="Unassembled WGS sequence"/>
</dbReference>
<dbReference type="SMART" id="SM00343">
    <property type="entry name" value="ZnF_C2HC"/>
    <property type="match status" value="2"/>
</dbReference>